<dbReference type="EMBL" id="JAUEPU010000007">
    <property type="protein sequence ID" value="KAK0501110.1"/>
    <property type="molecule type" value="Genomic_DNA"/>
</dbReference>
<accession>A0AA39QFJ0</accession>
<gene>
    <name evidence="2" type="ORF">EDD18DRAFT_1147261</name>
</gene>
<protein>
    <submittedName>
        <fullName evidence="2">Uncharacterized protein</fullName>
    </submittedName>
</protein>
<keyword evidence="1" id="KW-0732">Signal</keyword>
<name>A0AA39QFJ0_9AGAR</name>
<comment type="caution">
    <text evidence="2">The sequence shown here is derived from an EMBL/GenBank/DDBJ whole genome shotgun (WGS) entry which is preliminary data.</text>
</comment>
<proteinExistence type="predicted"/>
<dbReference type="AlphaFoldDB" id="A0AA39QFJ0"/>
<dbReference type="Proteomes" id="UP001175228">
    <property type="component" value="Unassembled WGS sequence"/>
</dbReference>
<feature type="signal peptide" evidence="1">
    <location>
        <begin position="1"/>
        <end position="18"/>
    </location>
</feature>
<reference evidence="2" key="1">
    <citation type="submission" date="2023-06" db="EMBL/GenBank/DDBJ databases">
        <authorList>
            <consortium name="Lawrence Berkeley National Laboratory"/>
            <person name="Ahrendt S."/>
            <person name="Sahu N."/>
            <person name="Indic B."/>
            <person name="Wong-Bajracharya J."/>
            <person name="Merenyi Z."/>
            <person name="Ke H.-M."/>
            <person name="Monk M."/>
            <person name="Kocsube S."/>
            <person name="Drula E."/>
            <person name="Lipzen A."/>
            <person name="Balint B."/>
            <person name="Henrissat B."/>
            <person name="Andreopoulos B."/>
            <person name="Martin F.M."/>
            <person name="Harder C.B."/>
            <person name="Rigling D."/>
            <person name="Ford K.L."/>
            <person name="Foster G.D."/>
            <person name="Pangilinan J."/>
            <person name="Papanicolaou A."/>
            <person name="Barry K."/>
            <person name="LaButti K."/>
            <person name="Viragh M."/>
            <person name="Koriabine M."/>
            <person name="Yan M."/>
            <person name="Riley R."/>
            <person name="Champramary S."/>
            <person name="Plett K.L."/>
            <person name="Tsai I.J."/>
            <person name="Slot J."/>
            <person name="Sipos G."/>
            <person name="Plett J."/>
            <person name="Nagy L.G."/>
            <person name="Grigoriev I.V."/>
        </authorList>
    </citation>
    <scope>NUCLEOTIDE SEQUENCE</scope>
    <source>
        <strain evidence="2">HWK02</strain>
    </source>
</reference>
<feature type="chain" id="PRO_5041273036" evidence="1">
    <location>
        <begin position="19"/>
        <end position="301"/>
    </location>
</feature>
<evidence type="ECO:0000313" key="2">
    <source>
        <dbReference type="EMBL" id="KAK0501110.1"/>
    </source>
</evidence>
<evidence type="ECO:0000256" key="1">
    <source>
        <dbReference type="SAM" id="SignalP"/>
    </source>
</evidence>
<evidence type="ECO:0000313" key="3">
    <source>
        <dbReference type="Proteomes" id="UP001175228"/>
    </source>
</evidence>
<organism evidence="2 3">
    <name type="scientific">Armillaria luteobubalina</name>
    <dbReference type="NCBI Taxonomy" id="153913"/>
    <lineage>
        <taxon>Eukaryota</taxon>
        <taxon>Fungi</taxon>
        <taxon>Dikarya</taxon>
        <taxon>Basidiomycota</taxon>
        <taxon>Agaricomycotina</taxon>
        <taxon>Agaricomycetes</taxon>
        <taxon>Agaricomycetidae</taxon>
        <taxon>Agaricales</taxon>
        <taxon>Marasmiineae</taxon>
        <taxon>Physalacriaceae</taxon>
        <taxon>Armillaria</taxon>
    </lineage>
</organism>
<sequence>MLLYHFLLTSLHAALISALSKNISSTPVNNTLSTLSNGGGSTYLSSGLGGSPFHLNDLPLRMEALSIVSLISDGIKGIFEVSASFDQAEAYYSPGFHRLEAGAMRLLIQRAHITQELFANLTDDLEGGIDELLSLYKHVDSAGASPAADIHWLIPMGKAFINIQSAPILSPENLMSQCSQFLETVIDVAYQIDVHIGDVITRSSDLSRHFRNEWEAYRVTYCQQSRPFSVDSCEEEKLRHLLEVYNNQILVTRIFTYARWSLAMLAYEISSLKTLVDDHSGHLITVMEECKSDLIRLRSAV</sequence>
<keyword evidence="3" id="KW-1185">Reference proteome</keyword>